<dbReference type="InterPro" id="IPR013078">
    <property type="entry name" value="His_Pase_superF_clade-1"/>
</dbReference>
<feature type="active site" description="Proton donor/acceptor" evidence="1">
    <location>
        <position position="83"/>
    </location>
</feature>
<keyword evidence="5" id="KW-1185">Reference proteome</keyword>
<dbReference type="Gene3D" id="3.40.50.1240">
    <property type="entry name" value="Phosphoglycerate mutase-like"/>
    <property type="match status" value="1"/>
</dbReference>
<dbReference type="SUPFAM" id="SSF53254">
    <property type="entry name" value="Phosphoglycerate mutase-like"/>
    <property type="match status" value="1"/>
</dbReference>
<feature type="compositionally biased region" description="Acidic residues" evidence="3">
    <location>
        <begin position="206"/>
        <end position="219"/>
    </location>
</feature>
<reference evidence="4 5" key="1">
    <citation type="submission" date="2017-11" db="EMBL/GenBank/DDBJ databases">
        <title>Genomic Encyclopedia of Archaeal and Bacterial Type Strains, Phase II (KMG-II): From Individual Species to Whole Genera.</title>
        <authorList>
            <person name="Goeker M."/>
        </authorList>
    </citation>
    <scope>NUCLEOTIDE SEQUENCE [LARGE SCALE GENOMIC DNA]</scope>
    <source>
        <strain evidence="4 5">DSM 27763</strain>
    </source>
</reference>
<proteinExistence type="predicted"/>
<comment type="caution">
    <text evidence="4">The sequence shown here is derived from an EMBL/GenBank/DDBJ whole genome shotgun (WGS) entry which is preliminary data.</text>
</comment>
<dbReference type="RefSeq" id="WP_100415343.1">
    <property type="nucleotide sequence ID" value="NZ_PGEZ01000002.1"/>
</dbReference>
<evidence type="ECO:0000256" key="1">
    <source>
        <dbReference type="PIRSR" id="PIRSR613078-1"/>
    </source>
</evidence>
<dbReference type="InterPro" id="IPR050275">
    <property type="entry name" value="PGM_Phosphatase"/>
</dbReference>
<dbReference type="OrthoDB" id="4697614at2"/>
<dbReference type="PROSITE" id="PS00175">
    <property type="entry name" value="PG_MUTASE"/>
    <property type="match status" value="1"/>
</dbReference>
<feature type="binding site" evidence="2">
    <location>
        <begin position="9"/>
        <end position="16"/>
    </location>
    <ligand>
        <name>substrate</name>
    </ligand>
</feature>
<dbReference type="InterPro" id="IPR001345">
    <property type="entry name" value="PG/BPGM_mutase_AS"/>
</dbReference>
<dbReference type="InterPro" id="IPR029033">
    <property type="entry name" value="His_PPase_superfam"/>
</dbReference>
<dbReference type="AlphaFoldDB" id="A0A2M9B7S8"/>
<dbReference type="PRINTS" id="PR00991">
    <property type="entry name" value="6PFRUCTKNASE"/>
</dbReference>
<feature type="binding site" evidence="2">
    <location>
        <position position="59"/>
    </location>
    <ligand>
        <name>substrate</name>
    </ligand>
</feature>
<feature type="active site" description="Tele-phosphohistidine intermediate" evidence="1">
    <location>
        <position position="10"/>
    </location>
</feature>
<dbReference type="GO" id="GO:0016791">
    <property type="term" value="F:phosphatase activity"/>
    <property type="evidence" value="ECO:0007669"/>
    <property type="project" value="TreeGrafter"/>
</dbReference>
<evidence type="ECO:0000313" key="5">
    <source>
        <dbReference type="Proteomes" id="UP000230842"/>
    </source>
</evidence>
<protein>
    <submittedName>
        <fullName evidence="4">Putative phosphoglycerate mutase</fullName>
    </submittedName>
</protein>
<sequence length="232" mass="25422">MSRQIVVWRHGQTDWNLQGRLQGQTDVPLNATGRTQARTAAARLASLRPSRIVTSDLARAASTAAELGRLCGLEPEPDRRLREVAFGDREGLTREEMRTRYPEIEAMFREGREVVVDGAETYDAAAERFTESLVDVAGRTGAGETSVVVAHGGVIRVGLCRFVGLPREHWRTFGGFANCCWAVLSERGPRWQITEWNAGNLPEPVMSDDEASREDDGTEGADPGVGSVGQTR</sequence>
<gene>
    <name evidence="4" type="ORF">CLV56_3491</name>
</gene>
<name>A0A2M9B7S8_9ACTN</name>
<dbReference type="GO" id="GO:0005737">
    <property type="term" value="C:cytoplasm"/>
    <property type="evidence" value="ECO:0007669"/>
    <property type="project" value="TreeGrafter"/>
</dbReference>
<dbReference type="SMART" id="SM00855">
    <property type="entry name" value="PGAM"/>
    <property type="match status" value="1"/>
</dbReference>
<evidence type="ECO:0000313" key="4">
    <source>
        <dbReference type="EMBL" id="PJJ53988.1"/>
    </source>
</evidence>
<dbReference type="PANTHER" id="PTHR48100:SF62">
    <property type="entry name" value="GLUCOSYL-3-PHOSPHOGLYCERATE PHOSPHATASE"/>
    <property type="match status" value="1"/>
</dbReference>
<organism evidence="4 5">
    <name type="scientific">Mumia flava</name>
    <dbReference type="NCBI Taxonomy" id="1348852"/>
    <lineage>
        <taxon>Bacteria</taxon>
        <taxon>Bacillati</taxon>
        <taxon>Actinomycetota</taxon>
        <taxon>Actinomycetes</taxon>
        <taxon>Propionibacteriales</taxon>
        <taxon>Nocardioidaceae</taxon>
        <taxon>Mumia</taxon>
    </lineage>
</organism>
<dbReference type="EMBL" id="PGEZ01000002">
    <property type="protein sequence ID" value="PJJ53988.1"/>
    <property type="molecule type" value="Genomic_DNA"/>
</dbReference>
<dbReference type="GO" id="GO:0006003">
    <property type="term" value="P:fructose 2,6-bisphosphate metabolic process"/>
    <property type="evidence" value="ECO:0007669"/>
    <property type="project" value="InterPro"/>
</dbReference>
<dbReference type="Proteomes" id="UP000230842">
    <property type="component" value="Unassembled WGS sequence"/>
</dbReference>
<accession>A0A2M9B7S8</accession>
<evidence type="ECO:0000256" key="3">
    <source>
        <dbReference type="SAM" id="MobiDB-lite"/>
    </source>
</evidence>
<evidence type="ECO:0000256" key="2">
    <source>
        <dbReference type="PIRSR" id="PIRSR613078-2"/>
    </source>
</evidence>
<dbReference type="Pfam" id="PF00300">
    <property type="entry name" value="His_Phos_1"/>
    <property type="match status" value="1"/>
</dbReference>
<dbReference type="InterPro" id="IPR003094">
    <property type="entry name" value="6Pfruct_kin"/>
</dbReference>
<dbReference type="CDD" id="cd07067">
    <property type="entry name" value="HP_PGM_like"/>
    <property type="match status" value="1"/>
</dbReference>
<dbReference type="GO" id="GO:0005524">
    <property type="term" value="F:ATP binding"/>
    <property type="evidence" value="ECO:0007669"/>
    <property type="project" value="InterPro"/>
</dbReference>
<dbReference type="PANTHER" id="PTHR48100">
    <property type="entry name" value="BROAD-SPECIFICITY PHOSPHATASE YOR283W-RELATED"/>
    <property type="match status" value="1"/>
</dbReference>
<feature type="region of interest" description="Disordered" evidence="3">
    <location>
        <begin position="198"/>
        <end position="232"/>
    </location>
</feature>